<keyword evidence="3" id="KW-0540">Nuclease</keyword>
<evidence type="ECO:0000256" key="4">
    <source>
        <dbReference type="ARBA" id="ARBA00022759"/>
    </source>
</evidence>
<proteinExistence type="predicted"/>
<keyword evidence="4" id="KW-0378">Hydrolase</keyword>
<keyword evidence="4" id="KW-0255">Endonuclease</keyword>
<dbReference type="EC" id="2.7.7.49" evidence="1"/>
<dbReference type="Pfam" id="PF17921">
    <property type="entry name" value="Integrase_H2C2"/>
    <property type="match status" value="1"/>
</dbReference>
<dbReference type="AlphaFoldDB" id="A0A8J6HRG7"/>
<dbReference type="InterPro" id="IPR041588">
    <property type="entry name" value="Integrase_H2C2"/>
</dbReference>
<feature type="domain" description="Reverse transcriptase/retrotransposon-derived protein RNase H-like" evidence="6">
    <location>
        <begin position="302"/>
        <end position="398"/>
    </location>
</feature>
<dbReference type="Gene3D" id="1.10.340.70">
    <property type="match status" value="1"/>
</dbReference>
<evidence type="ECO:0000256" key="3">
    <source>
        <dbReference type="ARBA" id="ARBA00022722"/>
    </source>
</evidence>
<dbReference type="Proteomes" id="UP000719412">
    <property type="component" value="Unassembled WGS sequence"/>
</dbReference>
<dbReference type="InterPro" id="IPR041577">
    <property type="entry name" value="RT_RNaseH_2"/>
</dbReference>
<gene>
    <name evidence="8" type="ORF">GEV33_004478</name>
</gene>
<sequence>MGDIDLLIGQPVINLENVSFIIDGGRAQLIDKVTHELSRITLNDAEKRPHLVVHQEVTLPANFSTLVQVDILGADPPGGKIWVTNLGERDVTLQRAKLIGRGDVCEEVPEVEISKVSAMNERMNVESSQINFDKVKVGGTEKAALYRLLECHAGCFANNSKELGTVQGSCLKIDLKQGAKAVCYRPYRMPLKEREVIRGKVQDLLDAGIVRESTSSFASSVVLVPKRNGDYRLCVDYRALNKCTEKKTYPMANVEDEFSKLAGKSYFTDFITQDGHYEYVKMPFGFVNAPAVFQRILNGALEQDNTFLKLKQALVEKPILAAYRPDAITEVHTDASSQGLGAIILQKQPDDTFKPITYFSRCTTPAEKYYHSFELETLAVVEALKQFSFYLLGLHFTIVTDCAAVRYTFPNATLFPVLLDGGFRCSNMISRVHRPGTAMRHADALSRGALPIAEVSQIAVTNWFLALQLQDESLKQLQADTKEELHREYKYKNNRLYRRTLKGDRLVVKRYHDDVGHVGFDRCVKAIKEQYWFAKMTRFIRKYCGSCLQCAYGKGNYGKREGQLHPIHKPDKPMDTVHIDHVGPFPKSRAGNSYVLTIIDSFTKYLKDHLRQRASFWE</sequence>
<dbReference type="GO" id="GO:0003964">
    <property type="term" value="F:RNA-directed DNA polymerase activity"/>
    <property type="evidence" value="ECO:0007669"/>
    <property type="project" value="UniProtKB-KW"/>
</dbReference>
<dbReference type="InterPro" id="IPR036397">
    <property type="entry name" value="RNaseH_sf"/>
</dbReference>
<evidence type="ECO:0000259" key="6">
    <source>
        <dbReference type="Pfam" id="PF17919"/>
    </source>
</evidence>
<dbReference type="PANTHER" id="PTHR37984:SF15">
    <property type="entry name" value="INTEGRASE CATALYTIC DOMAIN-CONTAINING PROTEIN"/>
    <property type="match status" value="1"/>
</dbReference>
<accession>A0A8J6HRG7</accession>
<organism evidence="8 9">
    <name type="scientific">Tenebrio molitor</name>
    <name type="common">Yellow mealworm beetle</name>
    <dbReference type="NCBI Taxonomy" id="7067"/>
    <lineage>
        <taxon>Eukaryota</taxon>
        <taxon>Metazoa</taxon>
        <taxon>Ecdysozoa</taxon>
        <taxon>Arthropoda</taxon>
        <taxon>Hexapoda</taxon>
        <taxon>Insecta</taxon>
        <taxon>Pterygota</taxon>
        <taxon>Neoptera</taxon>
        <taxon>Endopterygota</taxon>
        <taxon>Coleoptera</taxon>
        <taxon>Polyphaga</taxon>
        <taxon>Cucujiformia</taxon>
        <taxon>Tenebrionidae</taxon>
        <taxon>Tenebrio</taxon>
    </lineage>
</organism>
<dbReference type="Gene3D" id="3.30.420.10">
    <property type="entry name" value="Ribonuclease H-like superfamily/Ribonuclease H"/>
    <property type="match status" value="1"/>
</dbReference>
<dbReference type="InterPro" id="IPR012337">
    <property type="entry name" value="RNaseH-like_sf"/>
</dbReference>
<dbReference type="SUPFAM" id="SSF53098">
    <property type="entry name" value="Ribonuclease H-like"/>
    <property type="match status" value="1"/>
</dbReference>
<protein>
    <recommendedName>
        <fullName evidence="1">RNA-directed DNA polymerase</fullName>
        <ecNumber evidence="1">2.7.7.49</ecNumber>
    </recommendedName>
</protein>
<dbReference type="Gene3D" id="3.10.10.10">
    <property type="entry name" value="HIV Type 1 Reverse Transcriptase, subunit A, domain 1"/>
    <property type="match status" value="2"/>
</dbReference>
<dbReference type="InterPro" id="IPR043128">
    <property type="entry name" value="Rev_trsase/Diguanyl_cyclase"/>
</dbReference>
<dbReference type="Gene3D" id="3.30.70.270">
    <property type="match status" value="2"/>
</dbReference>
<evidence type="ECO:0000256" key="2">
    <source>
        <dbReference type="ARBA" id="ARBA00022695"/>
    </source>
</evidence>
<name>A0A8J6HRG7_TENMO</name>
<evidence type="ECO:0000256" key="1">
    <source>
        <dbReference type="ARBA" id="ARBA00012493"/>
    </source>
</evidence>
<dbReference type="GO" id="GO:0042575">
    <property type="term" value="C:DNA polymerase complex"/>
    <property type="evidence" value="ECO:0007669"/>
    <property type="project" value="UniProtKB-ARBA"/>
</dbReference>
<dbReference type="InterPro" id="IPR050951">
    <property type="entry name" value="Retrovirus_Pol_polyprotein"/>
</dbReference>
<evidence type="ECO:0000259" key="7">
    <source>
        <dbReference type="Pfam" id="PF17921"/>
    </source>
</evidence>
<evidence type="ECO:0000313" key="9">
    <source>
        <dbReference type="Proteomes" id="UP000719412"/>
    </source>
</evidence>
<dbReference type="GO" id="GO:0003676">
    <property type="term" value="F:nucleic acid binding"/>
    <property type="evidence" value="ECO:0007669"/>
    <property type="project" value="InterPro"/>
</dbReference>
<keyword evidence="5" id="KW-0695">RNA-directed DNA polymerase</keyword>
<dbReference type="FunFam" id="3.10.20.370:FF:000001">
    <property type="entry name" value="Retrovirus-related Pol polyprotein from transposon 17.6-like protein"/>
    <property type="match status" value="1"/>
</dbReference>
<dbReference type="GO" id="GO:0004519">
    <property type="term" value="F:endonuclease activity"/>
    <property type="evidence" value="ECO:0007669"/>
    <property type="project" value="UniProtKB-KW"/>
</dbReference>
<keyword evidence="9" id="KW-1185">Reference proteome</keyword>
<reference evidence="8" key="1">
    <citation type="journal article" date="2020" name="J Insects Food Feed">
        <title>The yellow mealworm (Tenebrio molitor) genome: a resource for the emerging insects as food and feed industry.</title>
        <authorList>
            <person name="Eriksson T."/>
            <person name="Andere A."/>
            <person name="Kelstrup H."/>
            <person name="Emery V."/>
            <person name="Picard C."/>
        </authorList>
    </citation>
    <scope>NUCLEOTIDE SEQUENCE</scope>
    <source>
        <strain evidence="8">Stoneville</strain>
        <tissue evidence="8">Whole head</tissue>
    </source>
</reference>
<feature type="domain" description="Integrase zinc-binding" evidence="7">
    <location>
        <begin position="506"/>
        <end position="552"/>
    </location>
</feature>
<reference evidence="8" key="2">
    <citation type="submission" date="2021-08" db="EMBL/GenBank/DDBJ databases">
        <authorList>
            <person name="Eriksson T."/>
        </authorList>
    </citation>
    <scope>NUCLEOTIDE SEQUENCE</scope>
    <source>
        <strain evidence="8">Stoneville</strain>
        <tissue evidence="8">Whole head</tissue>
    </source>
</reference>
<dbReference type="CDD" id="cd09274">
    <property type="entry name" value="RNase_HI_RT_Ty3"/>
    <property type="match status" value="1"/>
</dbReference>
<comment type="caution">
    <text evidence="8">The sequence shown here is derived from an EMBL/GenBank/DDBJ whole genome shotgun (WGS) entry which is preliminary data.</text>
</comment>
<dbReference type="CDD" id="cd01647">
    <property type="entry name" value="RT_LTR"/>
    <property type="match status" value="1"/>
</dbReference>
<evidence type="ECO:0000313" key="8">
    <source>
        <dbReference type="EMBL" id="KAH0818313.1"/>
    </source>
</evidence>
<dbReference type="PANTHER" id="PTHR37984">
    <property type="entry name" value="PROTEIN CBG26694"/>
    <property type="match status" value="1"/>
</dbReference>
<evidence type="ECO:0000256" key="5">
    <source>
        <dbReference type="ARBA" id="ARBA00022918"/>
    </source>
</evidence>
<dbReference type="SUPFAM" id="SSF56672">
    <property type="entry name" value="DNA/RNA polymerases"/>
    <property type="match status" value="1"/>
</dbReference>
<dbReference type="EMBL" id="JABDTM020017912">
    <property type="protein sequence ID" value="KAH0818313.1"/>
    <property type="molecule type" value="Genomic_DNA"/>
</dbReference>
<dbReference type="Pfam" id="PF17919">
    <property type="entry name" value="RT_RNaseH_2"/>
    <property type="match status" value="1"/>
</dbReference>
<keyword evidence="2" id="KW-0808">Transferase</keyword>
<dbReference type="InterPro" id="IPR043502">
    <property type="entry name" value="DNA/RNA_pol_sf"/>
</dbReference>
<keyword evidence="2" id="KW-0548">Nucleotidyltransferase</keyword>